<dbReference type="AlphaFoldDB" id="A0A923DZ57"/>
<dbReference type="Pfam" id="PF13439">
    <property type="entry name" value="Glyco_transf_4"/>
    <property type="match status" value="1"/>
</dbReference>
<feature type="domain" description="Glycosyltransferase subfamily 4-like N-terminal" evidence="3">
    <location>
        <begin position="61"/>
        <end position="180"/>
    </location>
</feature>
<dbReference type="EMBL" id="WNXD01000001">
    <property type="protein sequence ID" value="MBB2144654.1"/>
    <property type="molecule type" value="Genomic_DNA"/>
</dbReference>
<dbReference type="Pfam" id="PF00534">
    <property type="entry name" value="Glycos_transf_1"/>
    <property type="match status" value="1"/>
</dbReference>
<dbReference type="Gene3D" id="3.40.50.2000">
    <property type="entry name" value="Glycogen Phosphorylase B"/>
    <property type="match status" value="2"/>
</dbReference>
<evidence type="ECO:0000259" key="2">
    <source>
        <dbReference type="Pfam" id="PF00534"/>
    </source>
</evidence>
<dbReference type="CDD" id="cd03809">
    <property type="entry name" value="GT4_MtfB-like"/>
    <property type="match status" value="1"/>
</dbReference>
<sequence>MSTATKSLKIFVDGHVFDKEYQGSQTFLKGLYTQLMIDYPLLEIYFGVQNVAKFNIEFPGFPENRILIYKKRRLSLLRFLFDIPLFLKKHQFDFAHFQYTSPKQIKGCKYIVTLHDTLFSDFKTEFGLIYRFSRNLLFGRSIKNAAMKTTVSEYSRQQIHKHYHIAIQQLHVVPNGIDLSKIKTETLKEDAVKVVDKKFGVKNFILYVSRIEPRKNHLLLLKTYLKLKLYQQNIALVFIGKESIPIKELNFLIENLNNEQRKLFYWIEQVEQSDLNNFYLASRLFVYPSKAEGFGIPPLEAAGFHCPVLCSNATAMKDFDFFEPHIFNPQNKNEFEQKLTSILASPPSNDFLNKVANQVQEKYNWQHSGNLFYNLLTTYQ</sequence>
<comment type="caution">
    <text evidence="4">The sequence shown here is derived from an EMBL/GenBank/DDBJ whole genome shotgun (WGS) entry which is preliminary data.</text>
</comment>
<evidence type="ECO:0000313" key="4">
    <source>
        <dbReference type="EMBL" id="MBB2144654.1"/>
    </source>
</evidence>
<evidence type="ECO:0000256" key="1">
    <source>
        <dbReference type="ARBA" id="ARBA00022679"/>
    </source>
</evidence>
<evidence type="ECO:0000259" key="3">
    <source>
        <dbReference type="Pfam" id="PF13439"/>
    </source>
</evidence>
<dbReference type="InterPro" id="IPR001296">
    <property type="entry name" value="Glyco_trans_1"/>
</dbReference>
<accession>A0A923DZ57</accession>
<dbReference type="PANTHER" id="PTHR46401:SF2">
    <property type="entry name" value="GLYCOSYLTRANSFERASE WBBK-RELATED"/>
    <property type="match status" value="1"/>
</dbReference>
<reference evidence="4" key="1">
    <citation type="submission" date="2019-11" db="EMBL/GenBank/DDBJ databases">
        <title>Description of Pedobacter sp. LMG 31464T.</title>
        <authorList>
            <person name="Carlier A."/>
            <person name="Qi S."/>
            <person name="Vandamme P."/>
        </authorList>
    </citation>
    <scope>NUCLEOTIDE SEQUENCE</scope>
    <source>
        <strain evidence="4">LMG 31464</strain>
    </source>
</reference>
<keyword evidence="5" id="KW-1185">Reference proteome</keyword>
<dbReference type="Proteomes" id="UP000601055">
    <property type="component" value="Unassembled WGS sequence"/>
</dbReference>
<dbReference type="RefSeq" id="WP_394354292.1">
    <property type="nucleotide sequence ID" value="NZ_WNXD01000001.1"/>
</dbReference>
<gene>
    <name evidence="4" type="ORF">GM921_04115</name>
</gene>
<name>A0A923DZ57_9SPHI</name>
<feature type="domain" description="Glycosyl transferase family 1" evidence="2">
    <location>
        <begin position="198"/>
        <end position="351"/>
    </location>
</feature>
<dbReference type="PANTHER" id="PTHR46401">
    <property type="entry name" value="GLYCOSYLTRANSFERASE WBBK-RELATED"/>
    <property type="match status" value="1"/>
</dbReference>
<evidence type="ECO:0000313" key="5">
    <source>
        <dbReference type="Proteomes" id="UP000601055"/>
    </source>
</evidence>
<dbReference type="InterPro" id="IPR028098">
    <property type="entry name" value="Glyco_trans_4-like_N"/>
</dbReference>
<dbReference type="SUPFAM" id="SSF53756">
    <property type="entry name" value="UDP-Glycosyltransferase/glycogen phosphorylase"/>
    <property type="match status" value="1"/>
</dbReference>
<protein>
    <submittedName>
        <fullName evidence="4">Glycosyltransferase</fullName>
    </submittedName>
</protein>
<dbReference type="GO" id="GO:0016757">
    <property type="term" value="F:glycosyltransferase activity"/>
    <property type="evidence" value="ECO:0007669"/>
    <property type="project" value="InterPro"/>
</dbReference>
<proteinExistence type="predicted"/>
<keyword evidence="1" id="KW-0808">Transferase</keyword>
<organism evidence="4 5">
    <name type="scientific">Pedobacter planticolens</name>
    <dbReference type="NCBI Taxonomy" id="2679964"/>
    <lineage>
        <taxon>Bacteria</taxon>
        <taxon>Pseudomonadati</taxon>
        <taxon>Bacteroidota</taxon>
        <taxon>Sphingobacteriia</taxon>
        <taxon>Sphingobacteriales</taxon>
        <taxon>Sphingobacteriaceae</taxon>
        <taxon>Pedobacter</taxon>
    </lineage>
</organism>